<organism evidence="9 10">
    <name type="scientific">Cladosporium halotolerans</name>
    <dbReference type="NCBI Taxonomy" id="1052096"/>
    <lineage>
        <taxon>Eukaryota</taxon>
        <taxon>Fungi</taxon>
        <taxon>Dikarya</taxon>
        <taxon>Ascomycota</taxon>
        <taxon>Pezizomycotina</taxon>
        <taxon>Dothideomycetes</taxon>
        <taxon>Dothideomycetidae</taxon>
        <taxon>Cladosporiales</taxon>
        <taxon>Cladosporiaceae</taxon>
        <taxon>Cladosporium</taxon>
    </lineage>
</organism>
<dbReference type="PANTHER" id="PTHR47844:SF1">
    <property type="entry name" value="EXOSTOSIN-LIKE 2"/>
    <property type="match status" value="1"/>
</dbReference>
<evidence type="ECO:0000256" key="6">
    <source>
        <dbReference type="ARBA" id="ARBA00023136"/>
    </source>
</evidence>
<dbReference type="InterPro" id="IPR029044">
    <property type="entry name" value="Nucleotide-diphossugar_trans"/>
</dbReference>
<evidence type="ECO:0000256" key="4">
    <source>
        <dbReference type="ARBA" id="ARBA00022692"/>
    </source>
</evidence>
<dbReference type="GO" id="GO:0016020">
    <property type="term" value="C:membrane"/>
    <property type="evidence" value="ECO:0007669"/>
    <property type="project" value="UniProtKB-SubCell"/>
</dbReference>
<dbReference type="AlphaFoldDB" id="A0AB34L059"/>
<dbReference type="SUPFAM" id="SSF53448">
    <property type="entry name" value="Nucleotide-diphospho-sugar transferases"/>
    <property type="match status" value="1"/>
</dbReference>
<accession>A0AB34L059</accession>
<comment type="subcellular location">
    <subcellularLocation>
        <location evidence="1">Membrane</location>
    </subcellularLocation>
</comment>
<evidence type="ECO:0000256" key="2">
    <source>
        <dbReference type="ARBA" id="ARBA00022676"/>
    </source>
</evidence>
<dbReference type="PANTHER" id="PTHR47844">
    <property type="entry name" value="SYNTHASE CPS1, PUTATIVE (AFU_ORTHOLOGUE AFUA_7G02500)-RELATED"/>
    <property type="match status" value="1"/>
</dbReference>
<evidence type="ECO:0000256" key="8">
    <source>
        <dbReference type="SAM" id="Phobius"/>
    </source>
</evidence>
<comment type="caution">
    <text evidence="9">The sequence shown here is derived from an EMBL/GenBank/DDBJ whole genome shotgun (WGS) entry which is preliminary data.</text>
</comment>
<keyword evidence="5 8" id="KW-1133">Transmembrane helix</keyword>
<sequence>MGGPNHDFRQLVSMLLAMATIFAFVIRYTRLLVGIWANLTYKAYPVAKAPKFGSQDVTVVVPTTFKTPDELVHCLKCINACSPKAILIVTANNNVPLVRELVGLNSYKNVQVLGVEKLNKRTQMIKALKQVSTEIVVFADDDVFWPEGYLTQLLAIFENPKVGAGGTRQRVRRSKSPGIWHFLGVSYLERRVFNNITTNAVDGSISTLSGRSAAYRTSILKCEKFYRNFIHDTWLGRPLNTDDDKFLTRFLYSSGWEIALQRSTVLETSLEEGPAFLHQCLRWARAHWRGNFTVMTNATYWRSIKFAWGTYVIYLGQFQTPALFVDGCLGGLLYASLQGCSSATRYWSLVAFGTWLLFTKIVKLIPHFLRYPQDIIYLPAAILFAYLHGFLNLYAVCTMTTTVWGSQNLSSLEKAKAVDESVVPLLKNTMAKATFCEPTPGKIMVGNDYFSASLAPSDWEV</sequence>
<name>A0AB34L059_9PEZI</name>
<dbReference type="GeneID" id="96003603"/>
<evidence type="ECO:0000256" key="1">
    <source>
        <dbReference type="ARBA" id="ARBA00004370"/>
    </source>
</evidence>
<keyword evidence="6 8" id="KW-0472">Membrane</keyword>
<evidence type="ECO:0000256" key="5">
    <source>
        <dbReference type="ARBA" id="ARBA00022989"/>
    </source>
</evidence>
<dbReference type="Pfam" id="PF13641">
    <property type="entry name" value="Glyco_tranf_2_3"/>
    <property type="match status" value="1"/>
</dbReference>
<reference evidence="9 10" key="1">
    <citation type="journal article" date="2020" name="Microbiol. Resour. Announc.">
        <title>Draft Genome Sequence of a Cladosporium Species Isolated from the Mesophotic Ascidian Didemnum maculosum.</title>
        <authorList>
            <person name="Gioti A."/>
            <person name="Siaperas R."/>
            <person name="Nikolaivits E."/>
            <person name="Le Goff G."/>
            <person name="Ouazzani J."/>
            <person name="Kotoulas G."/>
            <person name="Topakas E."/>
        </authorList>
    </citation>
    <scope>NUCLEOTIDE SEQUENCE [LARGE SCALE GENOMIC DNA]</scope>
    <source>
        <strain evidence="9 10">TM138-S3</strain>
    </source>
</reference>
<keyword evidence="2" id="KW-0328">Glycosyltransferase</keyword>
<feature type="transmembrane region" description="Helical" evidence="8">
    <location>
        <begin position="375"/>
        <end position="396"/>
    </location>
</feature>
<protein>
    <submittedName>
        <fullName evidence="9">Uncharacterized protein</fullName>
    </submittedName>
</protein>
<gene>
    <name evidence="9" type="ORF">WHR41_02159</name>
</gene>
<dbReference type="InterPro" id="IPR052427">
    <property type="entry name" value="Glycosyltrans_GT2/GT47"/>
</dbReference>
<dbReference type="GO" id="GO:0016757">
    <property type="term" value="F:glycosyltransferase activity"/>
    <property type="evidence" value="ECO:0007669"/>
    <property type="project" value="UniProtKB-KW"/>
</dbReference>
<dbReference type="Gene3D" id="3.90.550.10">
    <property type="entry name" value="Spore Coat Polysaccharide Biosynthesis Protein SpsA, Chain A"/>
    <property type="match status" value="1"/>
</dbReference>
<keyword evidence="3" id="KW-0808">Transferase</keyword>
<evidence type="ECO:0000256" key="3">
    <source>
        <dbReference type="ARBA" id="ARBA00022679"/>
    </source>
</evidence>
<evidence type="ECO:0000256" key="7">
    <source>
        <dbReference type="ARBA" id="ARBA00023180"/>
    </source>
</evidence>
<feature type="transmembrane region" description="Helical" evidence="8">
    <location>
        <begin position="12"/>
        <end position="33"/>
    </location>
</feature>
<keyword evidence="7" id="KW-0325">Glycoprotein</keyword>
<dbReference type="RefSeq" id="XP_069232507.1">
    <property type="nucleotide sequence ID" value="XM_069370765.1"/>
</dbReference>
<evidence type="ECO:0000313" key="10">
    <source>
        <dbReference type="Proteomes" id="UP000803884"/>
    </source>
</evidence>
<dbReference type="EMBL" id="JAAQHG020000005">
    <property type="protein sequence ID" value="KAL1589402.1"/>
    <property type="molecule type" value="Genomic_DNA"/>
</dbReference>
<keyword evidence="10" id="KW-1185">Reference proteome</keyword>
<feature type="transmembrane region" description="Helical" evidence="8">
    <location>
        <begin position="346"/>
        <end position="363"/>
    </location>
</feature>
<dbReference type="Proteomes" id="UP000803884">
    <property type="component" value="Unassembled WGS sequence"/>
</dbReference>
<proteinExistence type="predicted"/>
<keyword evidence="4 8" id="KW-0812">Transmembrane</keyword>
<evidence type="ECO:0000313" key="9">
    <source>
        <dbReference type="EMBL" id="KAL1589402.1"/>
    </source>
</evidence>